<name>A0A7I9WPY1_9MYCO</name>
<proteinExistence type="predicted"/>
<dbReference type="EMBL" id="BLKT01000003">
    <property type="protein sequence ID" value="GFG59781.1"/>
    <property type="molecule type" value="Genomic_DNA"/>
</dbReference>
<protein>
    <submittedName>
        <fullName evidence="2">Uncharacterized protein</fullName>
    </submittedName>
</protein>
<feature type="compositionally biased region" description="Basic and acidic residues" evidence="1">
    <location>
        <begin position="1"/>
        <end position="13"/>
    </location>
</feature>
<evidence type="ECO:0000313" key="2">
    <source>
        <dbReference type="EMBL" id="GFG59781.1"/>
    </source>
</evidence>
<dbReference type="AlphaFoldDB" id="A0A7I9WPY1"/>
<keyword evidence="3" id="KW-1185">Reference proteome</keyword>
<reference evidence="2 3" key="1">
    <citation type="journal article" date="2019" name="Emerg. Microbes Infect.">
        <title>Comprehensive subspecies identification of 175 nontuberculous mycobacteria species based on 7547 genomic profiles.</title>
        <authorList>
            <person name="Matsumoto Y."/>
            <person name="Kinjo T."/>
            <person name="Motooka D."/>
            <person name="Nabeya D."/>
            <person name="Jung N."/>
            <person name="Uechi K."/>
            <person name="Horii T."/>
            <person name="Iida T."/>
            <person name="Fujita J."/>
            <person name="Nakamura S."/>
        </authorList>
    </citation>
    <scope>NUCLEOTIDE SEQUENCE [LARGE SCALE GENOMIC DNA]</scope>
    <source>
        <strain evidence="2 3">JCM 13392</strain>
    </source>
</reference>
<evidence type="ECO:0000256" key="1">
    <source>
        <dbReference type="SAM" id="MobiDB-lite"/>
    </source>
</evidence>
<comment type="caution">
    <text evidence="2">The sequence shown here is derived from an EMBL/GenBank/DDBJ whole genome shotgun (WGS) entry which is preliminary data.</text>
</comment>
<feature type="region of interest" description="Disordered" evidence="1">
    <location>
        <begin position="1"/>
        <end position="61"/>
    </location>
</feature>
<dbReference type="Proteomes" id="UP000465241">
    <property type="component" value="Unassembled WGS sequence"/>
</dbReference>
<sequence length="61" mass="6580">MVQMREAADDEHHGHRQPHTQRSAEGGAAEIGPQGTTPGPRRKSVLQCGGATADVVKRDHR</sequence>
<accession>A0A7I9WPY1</accession>
<evidence type="ECO:0000313" key="3">
    <source>
        <dbReference type="Proteomes" id="UP000465241"/>
    </source>
</evidence>
<organism evidence="2 3">
    <name type="scientific">Mycolicibacterium murale</name>
    <dbReference type="NCBI Taxonomy" id="182220"/>
    <lineage>
        <taxon>Bacteria</taxon>
        <taxon>Bacillati</taxon>
        <taxon>Actinomycetota</taxon>
        <taxon>Actinomycetes</taxon>
        <taxon>Mycobacteriales</taxon>
        <taxon>Mycobacteriaceae</taxon>
        <taxon>Mycolicibacterium</taxon>
    </lineage>
</organism>
<gene>
    <name evidence="2" type="ORF">MMUR_39170</name>
</gene>